<reference evidence="2 3" key="1">
    <citation type="submission" date="2013-02" db="EMBL/GenBank/DDBJ databases">
        <title>Draft Genome Sequence of Streptomyces afghaniensis, Which Produces Compounds of the Julimycin B-Complex.</title>
        <authorList>
            <person name="Gruening B.A."/>
            <person name="Praeg A."/>
            <person name="Erxleben A."/>
            <person name="Guenther S."/>
            <person name="Fiedler H.-P."/>
            <person name="Goodfellow M."/>
            <person name="Mueller M."/>
        </authorList>
    </citation>
    <scope>NUCLEOTIDE SEQUENCE [LARGE SCALE GENOMIC DNA]</scope>
    <source>
        <strain evidence="2 3">772</strain>
    </source>
</reference>
<comment type="caution">
    <text evidence="2">The sequence shown here is derived from an EMBL/GenBank/DDBJ whole genome shotgun (WGS) entry which is preliminary data.</text>
</comment>
<protein>
    <submittedName>
        <fullName evidence="2">Uncharacterized protein</fullName>
    </submittedName>
</protein>
<dbReference type="Proteomes" id="UP000015001">
    <property type="component" value="Unassembled WGS sequence"/>
</dbReference>
<feature type="compositionally biased region" description="Low complexity" evidence="1">
    <location>
        <begin position="1"/>
        <end position="18"/>
    </location>
</feature>
<dbReference type="AlphaFoldDB" id="S4MSM9"/>
<keyword evidence="3" id="KW-1185">Reference proteome</keyword>
<evidence type="ECO:0000313" key="3">
    <source>
        <dbReference type="Proteomes" id="UP000015001"/>
    </source>
</evidence>
<evidence type="ECO:0000313" key="2">
    <source>
        <dbReference type="EMBL" id="EPJ38575.1"/>
    </source>
</evidence>
<name>S4MSM9_9ACTN</name>
<proteinExistence type="predicted"/>
<dbReference type="EMBL" id="AOPY01001454">
    <property type="protein sequence ID" value="EPJ38575.1"/>
    <property type="molecule type" value="Genomic_DNA"/>
</dbReference>
<sequence length="33" mass="3418">MIQSNACRPCSSASAARSGELAEPEANQAIVVR</sequence>
<accession>S4MSM9</accession>
<organism evidence="2 3">
    <name type="scientific">Streptomyces afghaniensis 772</name>
    <dbReference type="NCBI Taxonomy" id="1283301"/>
    <lineage>
        <taxon>Bacteria</taxon>
        <taxon>Bacillati</taxon>
        <taxon>Actinomycetota</taxon>
        <taxon>Actinomycetes</taxon>
        <taxon>Kitasatosporales</taxon>
        <taxon>Streptomycetaceae</taxon>
        <taxon>Streptomyces</taxon>
    </lineage>
</organism>
<feature type="region of interest" description="Disordered" evidence="1">
    <location>
        <begin position="1"/>
        <end position="33"/>
    </location>
</feature>
<dbReference type="HOGENOM" id="CLU_3383966_0_0_11"/>
<gene>
    <name evidence="2" type="ORF">STAFG_4372</name>
</gene>
<evidence type="ECO:0000256" key="1">
    <source>
        <dbReference type="SAM" id="MobiDB-lite"/>
    </source>
</evidence>